<sequence length="63" mass="7037">MGKPIIGITSNEKPVAEGIPIMNLSVSRNFADGIKRAGAFLFISPCLVKRMLSTMYRRLISYY</sequence>
<protein>
    <submittedName>
        <fullName evidence="1">Glutamine amidotransferase, class 1</fullName>
    </submittedName>
</protein>
<dbReference type="EMBL" id="FIIB01000001">
    <property type="protein sequence ID" value="CYV36000.1"/>
    <property type="molecule type" value="Genomic_DNA"/>
</dbReference>
<dbReference type="GO" id="GO:0016740">
    <property type="term" value="F:transferase activity"/>
    <property type="evidence" value="ECO:0007669"/>
    <property type="project" value="UniProtKB-KW"/>
</dbReference>
<organism evidence="1 2">
    <name type="scientific">Streptococcus suis</name>
    <dbReference type="NCBI Taxonomy" id="1307"/>
    <lineage>
        <taxon>Bacteria</taxon>
        <taxon>Bacillati</taxon>
        <taxon>Bacillota</taxon>
        <taxon>Bacilli</taxon>
        <taxon>Lactobacillales</taxon>
        <taxon>Streptococcaceae</taxon>
        <taxon>Streptococcus</taxon>
    </lineage>
</organism>
<dbReference type="AlphaFoldDB" id="A0A0Z8II69"/>
<reference evidence="1 2" key="1">
    <citation type="submission" date="2016-02" db="EMBL/GenBank/DDBJ databases">
        <authorList>
            <consortium name="Pathogen Informatics"/>
        </authorList>
    </citation>
    <scope>NUCLEOTIDE SEQUENCE [LARGE SCALE GENOMIC DNA]</scope>
    <source>
        <strain evidence="1 2">LSS78</strain>
    </source>
</reference>
<proteinExistence type="predicted"/>
<name>A0A0Z8II69_STRSU</name>
<evidence type="ECO:0000313" key="2">
    <source>
        <dbReference type="Proteomes" id="UP000074356"/>
    </source>
</evidence>
<accession>A0A0Z8II69</accession>
<keyword evidence="1" id="KW-0808">Transferase</keyword>
<gene>
    <name evidence="1" type="ORF">ERS132440_00190</name>
</gene>
<evidence type="ECO:0000313" key="1">
    <source>
        <dbReference type="EMBL" id="CYV36000.1"/>
    </source>
</evidence>
<keyword evidence="1" id="KW-0315">Glutamine amidotransferase</keyword>
<dbReference type="Proteomes" id="UP000074356">
    <property type="component" value="Unassembled WGS sequence"/>
</dbReference>